<comment type="caution">
    <text evidence="1">The sequence shown here is derived from an EMBL/GenBank/DDBJ whole genome shotgun (WGS) entry which is preliminary data.</text>
</comment>
<dbReference type="InterPro" id="IPR006439">
    <property type="entry name" value="HAD-SF_hydro_IA"/>
</dbReference>
<dbReference type="Gene3D" id="1.10.150.240">
    <property type="entry name" value="Putative phosphatase, domain 2"/>
    <property type="match status" value="1"/>
</dbReference>
<organism evidence="1 2">
    <name type="scientific">Bosea spartocytisi</name>
    <dbReference type="NCBI Taxonomy" id="2773451"/>
    <lineage>
        <taxon>Bacteria</taxon>
        <taxon>Pseudomonadati</taxon>
        <taxon>Pseudomonadota</taxon>
        <taxon>Alphaproteobacteria</taxon>
        <taxon>Hyphomicrobiales</taxon>
        <taxon>Boseaceae</taxon>
        <taxon>Bosea</taxon>
    </lineage>
</organism>
<dbReference type="EMBL" id="JACXWY010000017">
    <property type="protein sequence ID" value="MBD3848316.1"/>
    <property type="molecule type" value="Genomic_DNA"/>
</dbReference>
<protein>
    <submittedName>
        <fullName evidence="1">HAD-IA family hydrolase</fullName>
    </submittedName>
</protein>
<evidence type="ECO:0000313" key="2">
    <source>
        <dbReference type="Proteomes" id="UP000619295"/>
    </source>
</evidence>
<dbReference type="InterPro" id="IPR023214">
    <property type="entry name" value="HAD_sf"/>
</dbReference>
<sequence>MAPKTLVIFDFDGTLATSVEWFYGVLNEVAQRYRFRQTTEEEREQLRRQTPLQILETLGVPKWKLPIIARHMRSLASENLDQIELYAWVGGLLALLKGQGLHLAIVTSNSEENVRALLGRSAALIDVYESGASLFGKSAKFKRVLKQLKLMPVQAISVGDEVRDVEAARRAGIDCIAVGWGLSHPDALLAAKAGALATTPEELTALLLAR</sequence>
<dbReference type="SFLD" id="SFLDG01129">
    <property type="entry name" value="C1.5:_HAD__Beta-PGM__Phosphata"/>
    <property type="match status" value="1"/>
</dbReference>
<dbReference type="Pfam" id="PF13419">
    <property type="entry name" value="HAD_2"/>
    <property type="match status" value="1"/>
</dbReference>
<dbReference type="AlphaFoldDB" id="A0A927EBN3"/>
<evidence type="ECO:0000313" key="1">
    <source>
        <dbReference type="EMBL" id="MBD3848316.1"/>
    </source>
</evidence>
<dbReference type="InterPro" id="IPR050155">
    <property type="entry name" value="HAD-like_hydrolase_sf"/>
</dbReference>
<reference evidence="1" key="1">
    <citation type="submission" date="2020-09" db="EMBL/GenBank/DDBJ databases">
        <title>Bosea spartocytisi sp. nov. a root nodule endophyte of Spartocytisus supranubius in the high mountain ecosystem fo the Teide National Park (Canary Islands, Spain).</title>
        <authorList>
            <person name="Pulido-Suarez L."/>
            <person name="Peix A."/>
            <person name="Igual J.M."/>
            <person name="Socas-Perez N."/>
            <person name="Velazquez E."/>
            <person name="Flores-Felix J.D."/>
            <person name="Leon-Barrios M."/>
        </authorList>
    </citation>
    <scope>NUCLEOTIDE SEQUENCE</scope>
    <source>
        <strain evidence="1">SSUT16</strain>
    </source>
</reference>
<dbReference type="GO" id="GO:0008967">
    <property type="term" value="F:phosphoglycolate phosphatase activity"/>
    <property type="evidence" value="ECO:0007669"/>
    <property type="project" value="TreeGrafter"/>
</dbReference>
<dbReference type="SUPFAM" id="SSF56784">
    <property type="entry name" value="HAD-like"/>
    <property type="match status" value="1"/>
</dbReference>
<accession>A0A927EBN3</accession>
<dbReference type="InterPro" id="IPR041492">
    <property type="entry name" value="HAD_2"/>
</dbReference>
<name>A0A927EBN3_9HYPH</name>
<dbReference type="Proteomes" id="UP000619295">
    <property type="component" value="Unassembled WGS sequence"/>
</dbReference>
<dbReference type="NCBIfam" id="TIGR01549">
    <property type="entry name" value="HAD-SF-IA-v1"/>
    <property type="match status" value="1"/>
</dbReference>
<dbReference type="Gene3D" id="3.40.50.1000">
    <property type="entry name" value="HAD superfamily/HAD-like"/>
    <property type="match status" value="1"/>
</dbReference>
<keyword evidence="1" id="KW-0378">Hydrolase</keyword>
<dbReference type="InterPro" id="IPR023198">
    <property type="entry name" value="PGP-like_dom2"/>
</dbReference>
<dbReference type="RefSeq" id="WP_038357681.1">
    <property type="nucleotide sequence ID" value="NZ_JACXWY010000017.1"/>
</dbReference>
<gene>
    <name evidence="1" type="ORF">IED13_21675</name>
</gene>
<dbReference type="GO" id="GO:0006281">
    <property type="term" value="P:DNA repair"/>
    <property type="evidence" value="ECO:0007669"/>
    <property type="project" value="TreeGrafter"/>
</dbReference>
<dbReference type="PANTHER" id="PTHR43434:SF13">
    <property type="entry name" value="PHOSPHOGLYCOLATE PHOSPHATASE"/>
    <property type="match status" value="1"/>
</dbReference>
<dbReference type="PANTHER" id="PTHR43434">
    <property type="entry name" value="PHOSPHOGLYCOLATE PHOSPHATASE"/>
    <property type="match status" value="1"/>
</dbReference>
<proteinExistence type="predicted"/>
<keyword evidence="2" id="KW-1185">Reference proteome</keyword>
<dbReference type="SFLD" id="SFLDS00003">
    <property type="entry name" value="Haloacid_Dehalogenase"/>
    <property type="match status" value="1"/>
</dbReference>
<dbReference type="InterPro" id="IPR036412">
    <property type="entry name" value="HAD-like_sf"/>
</dbReference>
<dbReference type="GO" id="GO:0005829">
    <property type="term" value="C:cytosol"/>
    <property type="evidence" value="ECO:0007669"/>
    <property type="project" value="TreeGrafter"/>
</dbReference>